<dbReference type="InterPro" id="IPR017941">
    <property type="entry name" value="Rieske_2Fe-2S"/>
</dbReference>
<dbReference type="SUPFAM" id="SSF50022">
    <property type="entry name" value="ISP domain"/>
    <property type="match status" value="1"/>
</dbReference>
<evidence type="ECO:0000313" key="6">
    <source>
        <dbReference type="EMBL" id="SVE28333.1"/>
    </source>
</evidence>
<dbReference type="EMBL" id="UINC01206624">
    <property type="protein sequence ID" value="SVE28333.1"/>
    <property type="molecule type" value="Genomic_DNA"/>
</dbReference>
<sequence>MEKSLLFNLSDSDTIGESDGVLSFMSKTIVDSRMLFPRTCPHEGAKAEQSCFSGERLICPWHGRRLLPIIKITNNQVEILESDNYRVDIQDQFVRIRYNNTRLTKGK</sequence>
<proteinExistence type="predicted"/>
<evidence type="ECO:0000256" key="4">
    <source>
        <dbReference type="ARBA" id="ARBA00023014"/>
    </source>
</evidence>
<protein>
    <recommendedName>
        <fullName evidence="5">Rieske domain-containing protein</fullName>
    </recommendedName>
</protein>
<dbReference type="PROSITE" id="PS51296">
    <property type="entry name" value="RIESKE"/>
    <property type="match status" value="1"/>
</dbReference>
<evidence type="ECO:0000256" key="1">
    <source>
        <dbReference type="ARBA" id="ARBA00022714"/>
    </source>
</evidence>
<accession>A0A383C8F0</accession>
<reference evidence="6" key="1">
    <citation type="submission" date="2018-05" db="EMBL/GenBank/DDBJ databases">
        <authorList>
            <person name="Lanie J.A."/>
            <person name="Ng W.-L."/>
            <person name="Kazmierczak K.M."/>
            <person name="Andrzejewski T.M."/>
            <person name="Davidsen T.M."/>
            <person name="Wayne K.J."/>
            <person name="Tettelin H."/>
            <person name="Glass J.I."/>
            <person name="Rusch D."/>
            <person name="Podicherti R."/>
            <person name="Tsui H.-C.T."/>
            <person name="Winkler M.E."/>
        </authorList>
    </citation>
    <scope>NUCLEOTIDE SEQUENCE</scope>
</reference>
<dbReference type="Gene3D" id="2.102.10.10">
    <property type="entry name" value="Rieske [2Fe-2S] iron-sulphur domain"/>
    <property type="match status" value="1"/>
</dbReference>
<dbReference type="GO" id="GO:0046872">
    <property type="term" value="F:metal ion binding"/>
    <property type="evidence" value="ECO:0007669"/>
    <property type="project" value="UniProtKB-KW"/>
</dbReference>
<keyword evidence="2" id="KW-0479">Metal-binding</keyword>
<keyword evidence="4" id="KW-0411">Iron-sulfur</keyword>
<keyword evidence="3" id="KW-0408">Iron</keyword>
<dbReference type="InterPro" id="IPR036922">
    <property type="entry name" value="Rieske_2Fe-2S_sf"/>
</dbReference>
<gene>
    <name evidence="6" type="ORF">METZ01_LOCUS481187</name>
</gene>
<evidence type="ECO:0000256" key="2">
    <source>
        <dbReference type="ARBA" id="ARBA00022723"/>
    </source>
</evidence>
<evidence type="ECO:0000259" key="5">
    <source>
        <dbReference type="PROSITE" id="PS51296"/>
    </source>
</evidence>
<name>A0A383C8F0_9ZZZZ</name>
<evidence type="ECO:0000256" key="3">
    <source>
        <dbReference type="ARBA" id="ARBA00023004"/>
    </source>
</evidence>
<dbReference type="GO" id="GO:0051537">
    <property type="term" value="F:2 iron, 2 sulfur cluster binding"/>
    <property type="evidence" value="ECO:0007669"/>
    <property type="project" value="UniProtKB-KW"/>
</dbReference>
<organism evidence="6">
    <name type="scientific">marine metagenome</name>
    <dbReference type="NCBI Taxonomy" id="408172"/>
    <lineage>
        <taxon>unclassified sequences</taxon>
        <taxon>metagenomes</taxon>
        <taxon>ecological metagenomes</taxon>
    </lineage>
</organism>
<feature type="domain" description="Rieske" evidence="5">
    <location>
        <begin position="36"/>
        <end position="65"/>
    </location>
</feature>
<dbReference type="AlphaFoldDB" id="A0A383C8F0"/>
<keyword evidence="1" id="KW-0001">2Fe-2S</keyword>